<dbReference type="EMBL" id="LLXI01000203">
    <property type="protein sequence ID" value="PKY42536.1"/>
    <property type="molecule type" value="Genomic_DNA"/>
</dbReference>
<reference evidence="7 11" key="2">
    <citation type="submission" date="2017-09" db="EMBL/GenBank/DDBJ databases">
        <title>Extensive intraspecific genome diversity in a model arbuscular mycorrhizal fungus.</title>
        <authorList>
            <person name="Chen E.C."/>
            <person name="Morin E."/>
            <person name="Beaudet D."/>
            <person name="Noel J."/>
            <person name="Ndikumana S."/>
            <person name="Charron P."/>
            <person name="St-Onge C."/>
            <person name="Giorgi J."/>
            <person name="Grigoriev I.V."/>
            <person name="Roux C."/>
            <person name="Martin F.M."/>
            <person name="Corradi N."/>
        </authorList>
    </citation>
    <scope>NUCLEOTIDE SEQUENCE [LARGE SCALE GENOMIC DNA]</scope>
    <source>
        <strain evidence="7 11">A5</strain>
    </source>
</reference>
<keyword evidence="1" id="KW-0479">Metal-binding</keyword>
<dbReference type="GO" id="GO:0008270">
    <property type="term" value="F:zinc ion binding"/>
    <property type="evidence" value="ECO:0007669"/>
    <property type="project" value="UniProtKB-KW"/>
</dbReference>
<feature type="compositionally biased region" description="Low complexity" evidence="5">
    <location>
        <begin position="128"/>
        <end position="148"/>
    </location>
</feature>
<evidence type="ECO:0000256" key="2">
    <source>
        <dbReference type="ARBA" id="ARBA00022771"/>
    </source>
</evidence>
<dbReference type="VEuPathDB" id="FungiDB:RhiirFUN_004748"/>
<evidence type="ECO:0000313" key="7">
    <source>
        <dbReference type="EMBL" id="PKC15269.1"/>
    </source>
</evidence>
<evidence type="ECO:0000313" key="11">
    <source>
        <dbReference type="Proteomes" id="UP000232722"/>
    </source>
</evidence>
<organism evidence="8 10">
    <name type="scientific">Rhizophagus irregularis</name>
    <dbReference type="NCBI Taxonomy" id="588596"/>
    <lineage>
        <taxon>Eukaryota</taxon>
        <taxon>Fungi</taxon>
        <taxon>Fungi incertae sedis</taxon>
        <taxon>Mucoromycota</taxon>
        <taxon>Glomeromycotina</taxon>
        <taxon>Glomeromycetes</taxon>
        <taxon>Glomerales</taxon>
        <taxon>Glomeraceae</taxon>
        <taxon>Rhizophagus</taxon>
    </lineage>
</organism>
<sequence>MQETVRVFASDEEPDATIEVPESSDSEVNVTTSIPAARIPWRPTRRHESRQDNNNTRDSHRSFNSRAALAAIAARSSASNDSPLTDEQMARRMQAYEYSTIDEHQTVLARLLAGAGRARTTTNRRDATSGPSSSSRSDSSRRSISARGPVRLPEILSHERHHHEERSNEPRNRGHGSRGGQSRNGGRSSSSYLHHFIPHPLWGNLIDSGEIEFDEILELIPWGNGIAANPDNYLDEDEFDSSYEGLLRLCERIGDAKPKGVPEDVIKTLPTQTYIPGKSRTVEERCTICLTNYETNERLRDLPCSHDFHQDCIDTWFKNSDKCPICRRSIIEN</sequence>
<reference evidence="9 12" key="1">
    <citation type="submission" date="2015-10" db="EMBL/GenBank/DDBJ databases">
        <title>Genome analyses suggest a sexual origin of heterokaryosis in a supposedly ancient asexual fungus.</title>
        <authorList>
            <person name="Ropars J."/>
            <person name="Sedzielewska K."/>
            <person name="Noel J."/>
            <person name="Charron P."/>
            <person name="Farinelli L."/>
            <person name="Marton T."/>
            <person name="Kruger M."/>
            <person name="Pelin A."/>
            <person name="Brachmann A."/>
            <person name="Corradi N."/>
        </authorList>
    </citation>
    <scope>NUCLEOTIDE SEQUENCE [LARGE SCALE GENOMIC DNA]</scope>
    <source>
        <strain evidence="9 12">A4</strain>
        <strain evidence="7 11">A5</strain>
    </source>
</reference>
<feature type="compositionally biased region" description="Basic and acidic residues" evidence="5">
    <location>
        <begin position="156"/>
        <end position="172"/>
    </location>
</feature>
<gene>
    <name evidence="8" type="ORF">RhiirA1_411016</name>
    <name evidence="9" type="ORF">RhiirA4_397563</name>
    <name evidence="7" type="ORF">RhiirA5_349302</name>
</gene>
<dbReference type="FunFam" id="3.30.40.10:FF:000388">
    <property type="entry name" value="Putative RING zinc finger domain superfamily protein"/>
    <property type="match status" value="1"/>
</dbReference>
<dbReference type="InterPro" id="IPR001841">
    <property type="entry name" value="Znf_RING"/>
</dbReference>
<comment type="caution">
    <text evidence="8">The sequence shown here is derived from an EMBL/GenBank/DDBJ whole genome shotgun (WGS) entry which is preliminary data.</text>
</comment>
<evidence type="ECO:0000313" key="12">
    <source>
        <dbReference type="Proteomes" id="UP000234323"/>
    </source>
</evidence>
<keyword evidence="3" id="KW-0862">Zinc</keyword>
<dbReference type="PANTHER" id="PTHR46171">
    <property type="entry name" value="GH10160P"/>
    <property type="match status" value="1"/>
</dbReference>
<accession>A0A2I1EJQ6</accession>
<dbReference type="InterPro" id="IPR011016">
    <property type="entry name" value="Znf_RING-CH"/>
</dbReference>
<feature type="region of interest" description="Disordered" evidence="5">
    <location>
        <begin position="1"/>
        <end position="63"/>
    </location>
</feature>
<evidence type="ECO:0000256" key="4">
    <source>
        <dbReference type="PROSITE-ProRule" id="PRU00175"/>
    </source>
</evidence>
<dbReference type="Proteomes" id="UP000234323">
    <property type="component" value="Unassembled WGS sequence"/>
</dbReference>
<feature type="compositionally biased region" description="Basic and acidic residues" evidence="5">
    <location>
        <begin position="49"/>
        <end position="61"/>
    </location>
</feature>
<evidence type="ECO:0000256" key="5">
    <source>
        <dbReference type="SAM" id="MobiDB-lite"/>
    </source>
</evidence>
<feature type="region of interest" description="Disordered" evidence="5">
    <location>
        <begin position="114"/>
        <end position="190"/>
    </location>
</feature>
<dbReference type="Gene3D" id="3.30.40.10">
    <property type="entry name" value="Zinc/RING finger domain, C3HC4 (zinc finger)"/>
    <property type="match status" value="1"/>
</dbReference>
<evidence type="ECO:0000313" key="8">
    <source>
        <dbReference type="EMBL" id="PKC73100.1"/>
    </source>
</evidence>
<name>A0A2I1EJQ6_9GLOM</name>
<evidence type="ECO:0000313" key="9">
    <source>
        <dbReference type="EMBL" id="PKY42536.1"/>
    </source>
</evidence>
<feature type="domain" description="RING-type" evidence="6">
    <location>
        <begin position="286"/>
        <end position="327"/>
    </location>
</feature>
<keyword evidence="12" id="KW-1185">Reference proteome</keyword>
<reference evidence="8 10" key="3">
    <citation type="submission" date="2017-10" db="EMBL/GenBank/DDBJ databases">
        <title>Extensive intraspecific genome diversity in a model arbuscular mycorrhizal fungus.</title>
        <authorList>
            <person name="Chen E.C.H."/>
            <person name="Morin E."/>
            <person name="Baudet D."/>
            <person name="Noel J."/>
            <person name="Ndikumana S."/>
            <person name="Charron P."/>
            <person name="St-Onge C."/>
            <person name="Giorgi J."/>
            <person name="Grigoriev I.V."/>
            <person name="Roux C."/>
            <person name="Martin F.M."/>
            <person name="Corradi N."/>
        </authorList>
    </citation>
    <scope>NUCLEOTIDE SEQUENCE [LARGE SCALE GENOMIC DNA]</scope>
    <source>
        <strain evidence="8 10">A1</strain>
    </source>
</reference>
<evidence type="ECO:0000256" key="3">
    <source>
        <dbReference type="ARBA" id="ARBA00022833"/>
    </source>
</evidence>
<evidence type="ECO:0000256" key="1">
    <source>
        <dbReference type="ARBA" id="ARBA00022723"/>
    </source>
</evidence>
<dbReference type="SMART" id="SM00744">
    <property type="entry name" value="RINGv"/>
    <property type="match status" value="1"/>
</dbReference>
<dbReference type="EMBL" id="LLXJ01000096">
    <property type="protein sequence ID" value="PKC15269.1"/>
    <property type="molecule type" value="Genomic_DNA"/>
</dbReference>
<dbReference type="VEuPathDB" id="FungiDB:RhiirA1_411016"/>
<dbReference type="Proteomes" id="UP000232722">
    <property type="component" value="Unassembled WGS sequence"/>
</dbReference>
<dbReference type="PROSITE" id="PS50089">
    <property type="entry name" value="ZF_RING_2"/>
    <property type="match status" value="1"/>
</dbReference>
<dbReference type="InterPro" id="IPR013083">
    <property type="entry name" value="Znf_RING/FYVE/PHD"/>
</dbReference>
<evidence type="ECO:0000313" key="10">
    <source>
        <dbReference type="Proteomes" id="UP000232688"/>
    </source>
</evidence>
<dbReference type="GO" id="GO:0061630">
    <property type="term" value="F:ubiquitin protein ligase activity"/>
    <property type="evidence" value="ECO:0007669"/>
    <property type="project" value="TreeGrafter"/>
</dbReference>
<dbReference type="EMBL" id="LLXH01000099">
    <property type="protein sequence ID" value="PKC73100.1"/>
    <property type="molecule type" value="Genomic_DNA"/>
</dbReference>
<dbReference type="OrthoDB" id="8062037at2759"/>
<dbReference type="PANTHER" id="PTHR46171:SF3">
    <property type="entry name" value="GH10160P"/>
    <property type="match status" value="1"/>
</dbReference>
<reference evidence="8 10" key="4">
    <citation type="submission" date="2017-10" db="EMBL/GenBank/DDBJ databases">
        <title>Genome analyses suggest a sexual origin of heterokaryosis in a supposedly ancient asexual fungus.</title>
        <authorList>
            <person name="Corradi N."/>
            <person name="Sedzielewska K."/>
            <person name="Noel J."/>
            <person name="Charron P."/>
            <person name="Farinelli L."/>
            <person name="Marton T."/>
            <person name="Kruger M."/>
            <person name="Pelin A."/>
            <person name="Brachmann A."/>
            <person name="Corradi N."/>
        </authorList>
    </citation>
    <scope>NUCLEOTIDE SEQUENCE [LARGE SCALE GENOMIC DNA]</scope>
    <source>
        <strain evidence="8 10">A1</strain>
    </source>
</reference>
<dbReference type="Proteomes" id="UP000232688">
    <property type="component" value="Unassembled WGS sequence"/>
</dbReference>
<dbReference type="AlphaFoldDB" id="A0A2I1EJQ6"/>
<protein>
    <recommendedName>
        <fullName evidence="6">RING-type domain-containing protein</fullName>
    </recommendedName>
</protein>
<keyword evidence="2 4" id="KW-0863">Zinc-finger</keyword>
<dbReference type="Pfam" id="PF13639">
    <property type="entry name" value="zf-RING_2"/>
    <property type="match status" value="1"/>
</dbReference>
<proteinExistence type="predicted"/>
<dbReference type="GO" id="GO:0016567">
    <property type="term" value="P:protein ubiquitination"/>
    <property type="evidence" value="ECO:0007669"/>
    <property type="project" value="TreeGrafter"/>
</dbReference>
<dbReference type="SMART" id="SM00184">
    <property type="entry name" value="RING"/>
    <property type="match status" value="1"/>
</dbReference>
<dbReference type="SUPFAM" id="SSF57850">
    <property type="entry name" value="RING/U-box"/>
    <property type="match status" value="1"/>
</dbReference>
<evidence type="ECO:0000259" key="6">
    <source>
        <dbReference type="PROSITE" id="PS50089"/>
    </source>
</evidence>
<dbReference type="VEuPathDB" id="FungiDB:FUN_023992"/>